<dbReference type="GeneID" id="5879506"/>
<dbReference type="Proteomes" id="UP000008076">
    <property type="component" value="Unassembled WGS sequence"/>
</dbReference>
<reference evidence="2" key="1">
    <citation type="submission" date="2007-12" db="EMBL/GenBank/DDBJ databases">
        <title>Annotation of Entamoeba dispar SAW760.</title>
        <authorList>
            <person name="Lorenzi H."/>
            <person name="Inman J."/>
            <person name="Schobel S."/>
            <person name="Amedeo P."/>
            <person name="Caler E."/>
        </authorList>
    </citation>
    <scope>NUCLEOTIDE SEQUENCE [LARGE SCALE GENOMIC DNA]</scope>
    <source>
        <strain evidence="2">ATCC PRA-260 / SAW760</strain>
    </source>
</reference>
<dbReference type="AlphaFoldDB" id="B0E899"/>
<dbReference type="OMA" id="NVECEEM"/>
<dbReference type="OrthoDB" id="29438at2759"/>
<dbReference type="RefSeq" id="XP_001734590.1">
    <property type="nucleotide sequence ID" value="XM_001734538.1"/>
</dbReference>
<organism evidence="2">
    <name type="scientific">Entamoeba dispar (strain ATCC PRA-260 / SAW760)</name>
    <dbReference type="NCBI Taxonomy" id="370354"/>
    <lineage>
        <taxon>Eukaryota</taxon>
        <taxon>Amoebozoa</taxon>
        <taxon>Evosea</taxon>
        <taxon>Archamoebae</taxon>
        <taxon>Mastigamoebida</taxon>
        <taxon>Entamoebidae</taxon>
        <taxon>Entamoeba</taxon>
    </lineage>
</organism>
<gene>
    <name evidence="1" type="ORF">EDI_237870</name>
</gene>
<dbReference type="VEuPathDB" id="AmoebaDB:EDI_237870"/>
<evidence type="ECO:0000313" key="1">
    <source>
        <dbReference type="EMBL" id="EDR29224.1"/>
    </source>
</evidence>
<proteinExistence type="predicted"/>
<dbReference type="KEGG" id="edi:EDI_237870"/>
<dbReference type="eggNOG" id="ENOG502RF78">
    <property type="taxonomic scope" value="Eukaryota"/>
</dbReference>
<protein>
    <submittedName>
        <fullName evidence="1">Uncharacterized protein</fullName>
    </submittedName>
</protein>
<name>B0E899_ENTDS</name>
<accession>B0E899</accession>
<evidence type="ECO:0000313" key="2">
    <source>
        <dbReference type="Proteomes" id="UP000008076"/>
    </source>
</evidence>
<keyword evidence="2" id="KW-1185">Reference proteome</keyword>
<dbReference type="EMBL" id="DS548146">
    <property type="protein sequence ID" value="EDR29224.1"/>
    <property type="molecule type" value="Genomic_DNA"/>
</dbReference>
<sequence length="474" mass="56707">MKRSYITTIICYLPIEEIKKGILINSKWSKIISLINKYYNLTGNQWNKQNLEFKYLDCLTLVKNREPLIAIPNYHISNFHFYALSLYGINELQCIVYPENIIHLELSFIDSLGPIWLGQLTSFINLKYLKIISFMYEMDCSNISFIPHLKVFKTKSKGGNALMLMTSLKELECKDDLNIQYCYKLKTLTLHLDPSQLLERTYSFNHLMKLNLLKKLIIKDDLFKRPYSMFDLNQLLYYSKQLKIIFMLNHVIIPFNYTQWFDYSQMTFFLQNKSTFSLLNSLNLKVKNKHIFMHHLEISRCNESTINSLLNSIETKTIKFIDCIISFNKINFYPLQMLTSLWIKRMKSLDLLLLNEMKQLKSLRLEYIEETKNVKSLLQTNYLKVLIIKNCQGIYLKTIVKLNHLLTLDYDQRELPLKRPFNKFLNKLNLYHNNEFIKYYNYLRKLPNCTYNSVQINFIHPSLTDNFYYFNHKL</sequence>